<dbReference type="InterPro" id="IPR009019">
    <property type="entry name" value="KH_sf_prok-type"/>
</dbReference>
<dbReference type="PROSITE" id="PS51713">
    <property type="entry name" value="G_ERA"/>
    <property type="match status" value="1"/>
</dbReference>
<dbReference type="AlphaFoldDB" id="A0A841H4E0"/>
<dbReference type="GO" id="GO:0000028">
    <property type="term" value="P:ribosomal small subunit assembly"/>
    <property type="evidence" value="ECO:0007669"/>
    <property type="project" value="TreeGrafter"/>
</dbReference>
<evidence type="ECO:0000256" key="7">
    <source>
        <dbReference type="PROSITE-ProRule" id="PRU01050"/>
    </source>
</evidence>
<dbReference type="InterPro" id="IPR004044">
    <property type="entry name" value="KH_dom_type_2"/>
</dbReference>
<dbReference type="GO" id="GO:0070181">
    <property type="term" value="F:small ribosomal subunit rRNA binding"/>
    <property type="evidence" value="ECO:0007669"/>
    <property type="project" value="UniProtKB-UniRule"/>
</dbReference>
<name>A0A841H4E0_9BACT</name>
<keyword evidence="5 6" id="KW-0342">GTP-binding</keyword>
<dbReference type="Gene3D" id="3.40.50.300">
    <property type="entry name" value="P-loop containing nucleotide triphosphate hydrolases"/>
    <property type="match status" value="1"/>
</dbReference>
<dbReference type="RefSeq" id="WP_170036913.1">
    <property type="nucleotide sequence ID" value="NZ_JABDTL010000002.1"/>
</dbReference>
<evidence type="ECO:0000313" key="11">
    <source>
        <dbReference type="EMBL" id="MBB6072854.1"/>
    </source>
</evidence>
<feature type="region of interest" description="G3" evidence="7">
    <location>
        <begin position="71"/>
        <end position="74"/>
    </location>
</feature>
<dbReference type="PROSITE" id="PS50823">
    <property type="entry name" value="KH_TYPE_2"/>
    <property type="match status" value="1"/>
</dbReference>
<dbReference type="NCBIfam" id="TIGR00436">
    <property type="entry name" value="era"/>
    <property type="match status" value="1"/>
</dbReference>
<dbReference type="SUPFAM" id="SSF52540">
    <property type="entry name" value="P-loop containing nucleoside triphosphate hydrolases"/>
    <property type="match status" value="1"/>
</dbReference>
<reference evidence="11 12" key="1">
    <citation type="submission" date="2020-08" db="EMBL/GenBank/DDBJ databases">
        <title>Genomic Encyclopedia of Type Strains, Phase IV (KMG-IV): sequencing the most valuable type-strain genomes for metagenomic binning, comparative biology and taxonomic classification.</title>
        <authorList>
            <person name="Goeker M."/>
        </authorList>
    </citation>
    <scope>NUCLEOTIDE SEQUENCE [LARGE SCALE GENOMIC DNA]</scope>
    <source>
        <strain evidence="11 12">DSM 29007</strain>
    </source>
</reference>
<evidence type="ECO:0000256" key="8">
    <source>
        <dbReference type="RuleBase" id="RU003761"/>
    </source>
</evidence>
<dbReference type="PRINTS" id="PR00326">
    <property type="entry name" value="GTP1OBG"/>
</dbReference>
<dbReference type="InterPro" id="IPR005662">
    <property type="entry name" value="GTPase_Era-like"/>
</dbReference>
<evidence type="ECO:0000256" key="6">
    <source>
        <dbReference type="HAMAP-Rule" id="MF_00367"/>
    </source>
</evidence>
<evidence type="ECO:0000256" key="1">
    <source>
        <dbReference type="ARBA" id="ARBA00007921"/>
    </source>
</evidence>
<dbReference type="Gene3D" id="3.30.300.20">
    <property type="match status" value="1"/>
</dbReference>
<dbReference type="GO" id="GO:0005525">
    <property type="term" value="F:GTP binding"/>
    <property type="evidence" value="ECO:0007669"/>
    <property type="project" value="UniProtKB-UniRule"/>
</dbReference>
<comment type="subcellular location">
    <subcellularLocation>
        <location evidence="6">Cytoplasm</location>
    </subcellularLocation>
    <subcellularLocation>
        <location evidence="6">Cell membrane</location>
        <topology evidence="6">Peripheral membrane protein</topology>
    </subcellularLocation>
</comment>
<feature type="region of interest" description="G1" evidence="7">
    <location>
        <begin position="24"/>
        <end position="31"/>
    </location>
</feature>
<dbReference type="CDD" id="cd22534">
    <property type="entry name" value="KH-II_Era"/>
    <property type="match status" value="1"/>
</dbReference>
<comment type="caution">
    <text evidence="11">The sequence shown here is derived from an EMBL/GenBank/DDBJ whole genome shotgun (WGS) entry which is preliminary data.</text>
</comment>
<comment type="similarity">
    <text evidence="1 6 7 8">Belongs to the TRAFAC class TrmE-Era-EngA-EngB-Septin-like GTPase superfamily. Era GTPase family.</text>
</comment>
<keyword evidence="4 6" id="KW-0694">RNA-binding</keyword>
<feature type="domain" description="KH type-2" evidence="9">
    <location>
        <begin position="212"/>
        <end position="288"/>
    </location>
</feature>
<dbReference type="GO" id="GO:0005886">
    <property type="term" value="C:plasma membrane"/>
    <property type="evidence" value="ECO:0007669"/>
    <property type="project" value="UniProtKB-SubCell"/>
</dbReference>
<dbReference type="InterPro" id="IPR015946">
    <property type="entry name" value="KH_dom-like_a/b"/>
</dbReference>
<dbReference type="PANTHER" id="PTHR42698">
    <property type="entry name" value="GTPASE ERA"/>
    <property type="match status" value="1"/>
</dbReference>
<dbReference type="SUPFAM" id="SSF54814">
    <property type="entry name" value="Prokaryotic type KH domain (KH-domain type II)"/>
    <property type="match status" value="1"/>
</dbReference>
<keyword evidence="6" id="KW-0699">rRNA-binding</keyword>
<feature type="region of interest" description="G2" evidence="7">
    <location>
        <begin position="50"/>
        <end position="54"/>
    </location>
</feature>
<proteinExistence type="inferred from homology"/>
<evidence type="ECO:0000256" key="4">
    <source>
        <dbReference type="ARBA" id="ARBA00022884"/>
    </source>
</evidence>
<dbReference type="Pfam" id="PF07650">
    <property type="entry name" value="KH_2"/>
    <property type="match status" value="1"/>
</dbReference>
<dbReference type="GO" id="GO:0003924">
    <property type="term" value="F:GTPase activity"/>
    <property type="evidence" value="ECO:0007669"/>
    <property type="project" value="UniProtKB-UniRule"/>
</dbReference>
<feature type="domain" description="Era-type G" evidence="10">
    <location>
        <begin position="16"/>
        <end position="181"/>
    </location>
</feature>
<dbReference type="InterPro" id="IPR006073">
    <property type="entry name" value="GTP-bd"/>
</dbReference>
<evidence type="ECO:0000256" key="2">
    <source>
        <dbReference type="ARBA" id="ARBA00020484"/>
    </source>
</evidence>
<dbReference type="PANTHER" id="PTHR42698:SF1">
    <property type="entry name" value="GTPASE ERA, MITOCHONDRIAL"/>
    <property type="match status" value="1"/>
</dbReference>
<keyword evidence="6" id="KW-0690">Ribosome biogenesis</keyword>
<sequence>MTRDDDSPAGTSAATRAGYVALVGYPNAGKSSLMNRLVEQKLSIVTPLAQTTRERVLGIDSRDGVQMVFIDTPGLVEPRYLLHRAMLYAATEVIDDADVVLLLVDAAAGMPEFSPDVLRLLTLAKSLLVISNKHDLAKPAQLETVRNWSRERFGLEPWEVSALAGTGIDELRAEIARRLPESPFLFPEDDISSQPVRFFVSEFVREAAFELFEKEVPYSIAVKVDEFRENSSPLYIRATIYVERPTQKAIIIGQGGAAIKRLGQSARLKIEEFVGGPVYLDLWVKVVPRWRKDPLQLQRFGFSVPNPEKNA</sequence>
<dbReference type="NCBIfam" id="TIGR00231">
    <property type="entry name" value="small_GTP"/>
    <property type="match status" value="1"/>
</dbReference>
<evidence type="ECO:0000256" key="3">
    <source>
        <dbReference type="ARBA" id="ARBA00022741"/>
    </source>
</evidence>
<keyword evidence="3 6" id="KW-0547">Nucleotide-binding</keyword>
<evidence type="ECO:0000259" key="10">
    <source>
        <dbReference type="PROSITE" id="PS51713"/>
    </source>
</evidence>
<dbReference type="Pfam" id="PF01926">
    <property type="entry name" value="MMR_HSR1"/>
    <property type="match status" value="1"/>
</dbReference>
<dbReference type="GO" id="GO:0043024">
    <property type="term" value="F:ribosomal small subunit binding"/>
    <property type="evidence" value="ECO:0007669"/>
    <property type="project" value="TreeGrafter"/>
</dbReference>
<dbReference type="HAMAP" id="MF_00367">
    <property type="entry name" value="GTPase_Era"/>
    <property type="match status" value="1"/>
</dbReference>
<feature type="binding site" evidence="6">
    <location>
        <begin position="24"/>
        <end position="31"/>
    </location>
    <ligand>
        <name>GTP</name>
        <dbReference type="ChEBI" id="CHEBI:37565"/>
    </ligand>
</feature>
<evidence type="ECO:0000256" key="5">
    <source>
        <dbReference type="ARBA" id="ARBA00023134"/>
    </source>
</evidence>
<keyword evidence="12" id="KW-1185">Reference proteome</keyword>
<comment type="subunit">
    <text evidence="6">Monomer.</text>
</comment>
<feature type="binding site" evidence="6">
    <location>
        <begin position="132"/>
        <end position="135"/>
    </location>
    <ligand>
        <name>GTP</name>
        <dbReference type="ChEBI" id="CHEBI:37565"/>
    </ligand>
</feature>
<dbReference type="Proteomes" id="UP000582837">
    <property type="component" value="Unassembled WGS sequence"/>
</dbReference>
<dbReference type="CDD" id="cd04163">
    <property type="entry name" value="Era"/>
    <property type="match status" value="1"/>
</dbReference>
<dbReference type="EMBL" id="JACHIA010000019">
    <property type="protein sequence ID" value="MBB6072854.1"/>
    <property type="molecule type" value="Genomic_DNA"/>
</dbReference>
<dbReference type="InterPro" id="IPR027417">
    <property type="entry name" value="P-loop_NTPase"/>
</dbReference>
<organism evidence="11 12">
    <name type="scientific">Longimicrobium terrae</name>
    <dbReference type="NCBI Taxonomy" id="1639882"/>
    <lineage>
        <taxon>Bacteria</taxon>
        <taxon>Pseudomonadati</taxon>
        <taxon>Gemmatimonadota</taxon>
        <taxon>Longimicrobiia</taxon>
        <taxon>Longimicrobiales</taxon>
        <taxon>Longimicrobiaceae</taxon>
        <taxon>Longimicrobium</taxon>
    </lineage>
</organism>
<evidence type="ECO:0000259" key="9">
    <source>
        <dbReference type="PROSITE" id="PS50823"/>
    </source>
</evidence>
<comment type="function">
    <text evidence="6">An essential GTPase that binds both GDP and GTP, with rapid nucleotide exchange. Plays a role in 16S rRNA processing and 30S ribosomal subunit biogenesis and possibly also in cell cycle regulation and energy metabolism.</text>
</comment>
<feature type="region of interest" description="G5" evidence="7">
    <location>
        <begin position="160"/>
        <end position="162"/>
    </location>
</feature>
<gene>
    <name evidence="6" type="primary">era</name>
    <name evidence="11" type="ORF">HNQ61_004520</name>
</gene>
<dbReference type="InterPro" id="IPR030388">
    <property type="entry name" value="G_ERA_dom"/>
</dbReference>
<dbReference type="GO" id="GO:0005737">
    <property type="term" value="C:cytoplasm"/>
    <property type="evidence" value="ECO:0007669"/>
    <property type="project" value="UniProtKB-SubCell"/>
</dbReference>
<feature type="binding site" evidence="6">
    <location>
        <begin position="71"/>
        <end position="75"/>
    </location>
    <ligand>
        <name>GTP</name>
        <dbReference type="ChEBI" id="CHEBI:37565"/>
    </ligand>
</feature>
<protein>
    <recommendedName>
        <fullName evidence="2 6">GTPase Era</fullName>
    </recommendedName>
</protein>
<dbReference type="InterPro" id="IPR005225">
    <property type="entry name" value="Small_GTP-bd"/>
</dbReference>
<feature type="region of interest" description="G4" evidence="7">
    <location>
        <begin position="132"/>
        <end position="135"/>
    </location>
</feature>
<keyword evidence="6" id="KW-0472">Membrane</keyword>
<dbReference type="NCBIfam" id="NF000908">
    <property type="entry name" value="PRK00089.1"/>
    <property type="match status" value="1"/>
</dbReference>
<keyword evidence="6" id="KW-0963">Cytoplasm</keyword>
<evidence type="ECO:0000313" key="12">
    <source>
        <dbReference type="Proteomes" id="UP000582837"/>
    </source>
</evidence>
<keyword evidence="6" id="KW-1003">Cell membrane</keyword>
<accession>A0A841H4E0</accession>